<evidence type="ECO:0000256" key="5">
    <source>
        <dbReference type="PROSITE-ProRule" id="PRU01091"/>
    </source>
</evidence>
<dbReference type="Pfam" id="PF00486">
    <property type="entry name" value="Trans_reg_C"/>
    <property type="match status" value="1"/>
</dbReference>
<dbReference type="PANTHER" id="PTHR35807:SF1">
    <property type="entry name" value="TRANSCRIPTIONAL REGULATOR REDD"/>
    <property type="match status" value="1"/>
</dbReference>
<evidence type="ECO:0000256" key="3">
    <source>
        <dbReference type="ARBA" id="ARBA00023125"/>
    </source>
</evidence>
<dbReference type="InterPro" id="IPR027417">
    <property type="entry name" value="P-loop_NTPase"/>
</dbReference>
<keyword evidence="9" id="KW-1185">Reference proteome</keyword>
<dbReference type="InterPro" id="IPR016032">
    <property type="entry name" value="Sig_transdc_resp-reg_C-effctor"/>
</dbReference>
<dbReference type="PROSITE" id="PS51755">
    <property type="entry name" value="OMPR_PHOB"/>
    <property type="match status" value="1"/>
</dbReference>
<feature type="compositionally biased region" description="Low complexity" evidence="6">
    <location>
        <begin position="284"/>
        <end position="308"/>
    </location>
</feature>
<feature type="region of interest" description="Disordered" evidence="6">
    <location>
        <begin position="1070"/>
        <end position="1097"/>
    </location>
</feature>
<evidence type="ECO:0000313" key="9">
    <source>
        <dbReference type="Proteomes" id="UP000578077"/>
    </source>
</evidence>
<dbReference type="InterPro" id="IPR036388">
    <property type="entry name" value="WH-like_DNA-bd_sf"/>
</dbReference>
<dbReference type="Pfam" id="PF13181">
    <property type="entry name" value="TPR_8"/>
    <property type="match status" value="1"/>
</dbReference>
<keyword evidence="4" id="KW-0804">Transcription</keyword>
<dbReference type="PANTHER" id="PTHR35807">
    <property type="entry name" value="TRANSCRIPTIONAL REGULATOR REDD-RELATED"/>
    <property type="match status" value="1"/>
</dbReference>
<dbReference type="SUPFAM" id="SSF52540">
    <property type="entry name" value="P-loop containing nucleoside triphosphate hydrolases"/>
    <property type="match status" value="1"/>
</dbReference>
<keyword evidence="3 5" id="KW-0238">DNA-binding</keyword>
<sequence>MIPAPLLSAAWSRGACATTRLAGGGPAASASAVEELDMDFEVLGPVQVREDGGHLRLAPKQTDLLAALLSRPGVVVAAEQLIDALWPEAPPRSATKSLQVYIHHLRQSLGEEFPIERAAQGYRMVVDPVRVDALCFEQLAGQGEHALECGRPREAARLLGESLGLWRGPAFAGHEALPLVREEAARLNELRQRVAEMRFDTELGLGRHGAVVAELTALVAQYPFRDRLRAQLMLAYHRTGRSSEALRAFREGRDLLVEELGLEPGRDLAALEQAILRNDPELDAPAGPQSAGAGPSSSAPAPRTGEAGAESERGAPEASAPAGEIGEAAPEGAPSSPRPAPAQLPPDIADFTGRHEQVAQLRARIGEQAEPGSAPRPVAVSAVSGMGGIGKTALALRAAHACAADFGDGQLYAGLRGAQQEPADPAQVLAGFLHAVGVEGAALPEPLEERSALFRSMLAGRRMLIVLDDAGSERQVRPLLPGAPGCAVLITGRIRLTGLEGADIVDLDVFDPGQAVELLARIVGGERVAAEPEAAAEIARLCGHAPLAVRIAGARLRARPRWPLSHLVRMLGDERRRLYELAVGDLGVRASFALSYAGLAEPARRLFRLLGTLETGDVAAWTAGALAGIGSAEAEAAVEDLVDAQLLAVAGADSTGQLRYRMHDLVRLYARERCEEEDAPTERAAALQRALGAWLWLAEQATEYITGPCYVTMHSPALRWPLSAAEAAQLLSEPMAWFEAESAAMVAAVEQACRLGRHEAAWDLAGCMEKYFGVRGRFADWRRTHEAAIAACRAAGDIRGEAVLRRGFADVATWARQSGDGSGTAMGTMTEQAERVWELFERLGDRRGMSDALVMRTWAQVSQGAARRAVRSAEEALELAEGEGYTGGRARAYQVMAVAAHGLGDPAQAVAHLERALELARLLGNPRFESTAMQFLGAAQCEAGDLERGRANLERSLAMTRALGDRYAEGFSLLYLARLHLAVGDPQALATAAGTVDLSRRYSMNHHLADALGLQGRALLDAGRAQEAVEALEESVEVWRTRGWPAFLAEGLSGLARAYEAVGEDAAAARARAEADEIGADSPEAVPDAASGTAPAE</sequence>
<feature type="domain" description="OmpR/PhoB-type" evidence="7">
    <location>
        <begin position="30"/>
        <end position="126"/>
    </location>
</feature>
<evidence type="ECO:0000256" key="1">
    <source>
        <dbReference type="ARBA" id="ARBA00005820"/>
    </source>
</evidence>
<evidence type="ECO:0000313" key="8">
    <source>
        <dbReference type="EMBL" id="MBB5997398.1"/>
    </source>
</evidence>
<dbReference type="CDD" id="cd15831">
    <property type="entry name" value="BTAD"/>
    <property type="match status" value="1"/>
</dbReference>
<dbReference type="SUPFAM" id="SSF46894">
    <property type="entry name" value="C-terminal effector domain of the bipartite response regulators"/>
    <property type="match status" value="1"/>
</dbReference>
<name>A0A841E8F1_9ACTN</name>
<reference evidence="8 9" key="1">
    <citation type="submission" date="2020-08" db="EMBL/GenBank/DDBJ databases">
        <title>Sequencing the genomes of 1000 actinobacteria strains.</title>
        <authorList>
            <person name="Klenk H.-P."/>
        </authorList>
    </citation>
    <scope>NUCLEOTIDE SEQUENCE [LARGE SCALE GENOMIC DNA]</scope>
    <source>
        <strain evidence="8 9">DSM 44593</strain>
    </source>
</reference>
<dbReference type="InterPro" id="IPR019734">
    <property type="entry name" value="TPR_rpt"/>
</dbReference>
<dbReference type="SMART" id="SM00028">
    <property type="entry name" value="TPR"/>
    <property type="match status" value="4"/>
</dbReference>
<dbReference type="RefSeq" id="WP_312862382.1">
    <property type="nucleotide sequence ID" value="NZ_BAABKT010000004.1"/>
</dbReference>
<dbReference type="Pfam" id="PF03704">
    <property type="entry name" value="BTAD"/>
    <property type="match status" value="1"/>
</dbReference>
<dbReference type="InterPro" id="IPR051677">
    <property type="entry name" value="AfsR-DnrI-RedD_regulator"/>
</dbReference>
<dbReference type="Gene3D" id="1.10.10.10">
    <property type="entry name" value="Winged helix-like DNA-binding domain superfamily/Winged helix DNA-binding domain"/>
    <property type="match status" value="1"/>
</dbReference>
<protein>
    <submittedName>
        <fullName evidence="8">DNA-binding SARP family transcriptional activator/Tfp pilus assembly protein PilF</fullName>
    </submittedName>
</protein>
<dbReference type="CDD" id="cd00383">
    <property type="entry name" value="trans_reg_C"/>
    <property type="match status" value="1"/>
</dbReference>
<dbReference type="EMBL" id="JACHLY010000001">
    <property type="protein sequence ID" value="MBB5997398.1"/>
    <property type="molecule type" value="Genomic_DNA"/>
</dbReference>
<dbReference type="InterPro" id="IPR011990">
    <property type="entry name" value="TPR-like_helical_dom_sf"/>
</dbReference>
<dbReference type="AlphaFoldDB" id="A0A841E8F1"/>
<keyword evidence="2" id="KW-0805">Transcription regulation</keyword>
<evidence type="ECO:0000256" key="2">
    <source>
        <dbReference type="ARBA" id="ARBA00023015"/>
    </source>
</evidence>
<dbReference type="PRINTS" id="PR00364">
    <property type="entry name" value="DISEASERSIST"/>
</dbReference>
<dbReference type="Gene3D" id="3.40.50.300">
    <property type="entry name" value="P-loop containing nucleotide triphosphate hydrolases"/>
    <property type="match status" value="1"/>
</dbReference>
<organism evidence="8 9">
    <name type="scientific">Streptomonospora salina</name>
    <dbReference type="NCBI Taxonomy" id="104205"/>
    <lineage>
        <taxon>Bacteria</taxon>
        <taxon>Bacillati</taxon>
        <taxon>Actinomycetota</taxon>
        <taxon>Actinomycetes</taxon>
        <taxon>Streptosporangiales</taxon>
        <taxon>Nocardiopsidaceae</taxon>
        <taxon>Streptomonospora</taxon>
    </lineage>
</organism>
<dbReference type="SMART" id="SM00862">
    <property type="entry name" value="Trans_reg_C"/>
    <property type="match status" value="1"/>
</dbReference>
<proteinExistence type="inferred from homology"/>
<accession>A0A841E8F1</accession>
<dbReference type="Proteomes" id="UP000578077">
    <property type="component" value="Unassembled WGS sequence"/>
</dbReference>
<gene>
    <name evidence="8" type="ORF">HNR25_001149</name>
</gene>
<dbReference type="SMART" id="SM01043">
    <property type="entry name" value="BTAD"/>
    <property type="match status" value="1"/>
</dbReference>
<dbReference type="GO" id="GO:0043531">
    <property type="term" value="F:ADP binding"/>
    <property type="evidence" value="ECO:0007669"/>
    <property type="project" value="InterPro"/>
</dbReference>
<feature type="region of interest" description="Disordered" evidence="6">
    <location>
        <begin position="280"/>
        <end position="348"/>
    </location>
</feature>
<dbReference type="InterPro" id="IPR001867">
    <property type="entry name" value="OmpR/PhoB-type_DNA-bd"/>
</dbReference>
<feature type="compositionally biased region" description="Low complexity" evidence="6">
    <location>
        <begin position="316"/>
        <end position="335"/>
    </location>
</feature>
<evidence type="ECO:0000256" key="4">
    <source>
        <dbReference type="ARBA" id="ARBA00023163"/>
    </source>
</evidence>
<dbReference type="GO" id="GO:0006355">
    <property type="term" value="P:regulation of DNA-templated transcription"/>
    <property type="evidence" value="ECO:0007669"/>
    <property type="project" value="InterPro"/>
</dbReference>
<dbReference type="InterPro" id="IPR005158">
    <property type="entry name" value="BTAD"/>
</dbReference>
<dbReference type="SUPFAM" id="SSF48452">
    <property type="entry name" value="TPR-like"/>
    <property type="match status" value="3"/>
</dbReference>
<evidence type="ECO:0000256" key="6">
    <source>
        <dbReference type="SAM" id="MobiDB-lite"/>
    </source>
</evidence>
<feature type="DNA-binding region" description="OmpR/PhoB-type" evidence="5">
    <location>
        <begin position="30"/>
        <end position="126"/>
    </location>
</feature>
<dbReference type="Gene3D" id="1.25.40.10">
    <property type="entry name" value="Tetratricopeptide repeat domain"/>
    <property type="match status" value="3"/>
</dbReference>
<comment type="similarity">
    <text evidence="1">Belongs to the AfsR/DnrI/RedD regulatory family.</text>
</comment>
<comment type="caution">
    <text evidence="8">The sequence shown here is derived from an EMBL/GenBank/DDBJ whole genome shotgun (WGS) entry which is preliminary data.</text>
</comment>
<evidence type="ECO:0000259" key="7">
    <source>
        <dbReference type="PROSITE" id="PS51755"/>
    </source>
</evidence>
<dbReference type="GO" id="GO:0000160">
    <property type="term" value="P:phosphorelay signal transduction system"/>
    <property type="evidence" value="ECO:0007669"/>
    <property type="project" value="InterPro"/>
</dbReference>
<dbReference type="GO" id="GO:0003677">
    <property type="term" value="F:DNA binding"/>
    <property type="evidence" value="ECO:0007669"/>
    <property type="project" value="UniProtKB-UniRule"/>
</dbReference>